<reference evidence="14" key="1">
    <citation type="submission" date="2016-11" db="UniProtKB">
        <authorList>
            <consortium name="WormBaseParasite"/>
        </authorList>
    </citation>
    <scope>IDENTIFICATION</scope>
</reference>
<dbReference type="GO" id="GO:0034045">
    <property type="term" value="C:phagophore assembly site membrane"/>
    <property type="evidence" value="ECO:0007669"/>
    <property type="project" value="UniProtKB-SubCell"/>
</dbReference>
<keyword evidence="6" id="KW-0256">Endoplasmic reticulum</keyword>
<evidence type="ECO:0000256" key="5">
    <source>
        <dbReference type="ARBA" id="ARBA00022448"/>
    </source>
</evidence>
<evidence type="ECO:0000256" key="9">
    <source>
        <dbReference type="ARBA" id="ARBA00023136"/>
    </source>
</evidence>
<organism evidence="13 14">
    <name type="scientific">Heterorhabditis bacteriophora</name>
    <name type="common">Entomopathogenic nematode worm</name>
    <dbReference type="NCBI Taxonomy" id="37862"/>
    <lineage>
        <taxon>Eukaryota</taxon>
        <taxon>Metazoa</taxon>
        <taxon>Ecdysozoa</taxon>
        <taxon>Nematoda</taxon>
        <taxon>Chromadorea</taxon>
        <taxon>Rhabditida</taxon>
        <taxon>Rhabditina</taxon>
        <taxon>Rhabditomorpha</taxon>
        <taxon>Strongyloidea</taxon>
        <taxon>Heterorhabditidae</taxon>
        <taxon>Heterorhabditis</taxon>
    </lineage>
</organism>
<dbReference type="AlphaFoldDB" id="A0A1I7WZ88"/>
<evidence type="ECO:0000313" key="14">
    <source>
        <dbReference type="WBParaSite" id="Hba_10498"/>
    </source>
</evidence>
<evidence type="ECO:0000256" key="1">
    <source>
        <dbReference type="ARBA" id="ARBA00004406"/>
    </source>
</evidence>
<protein>
    <recommendedName>
        <fullName evidence="4">Autophagy-related protein 2</fullName>
    </recommendedName>
</protein>
<dbReference type="GO" id="GO:0005789">
    <property type="term" value="C:endoplasmic reticulum membrane"/>
    <property type="evidence" value="ECO:0007669"/>
    <property type="project" value="UniProtKB-SubCell"/>
</dbReference>
<keyword evidence="8" id="KW-0445">Lipid transport</keyword>
<dbReference type="GO" id="GO:0032266">
    <property type="term" value="F:phosphatidylinositol-3-phosphate binding"/>
    <property type="evidence" value="ECO:0007669"/>
    <property type="project" value="TreeGrafter"/>
</dbReference>
<evidence type="ECO:0000256" key="8">
    <source>
        <dbReference type="ARBA" id="ARBA00023055"/>
    </source>
</evidence>
<keyword evidence="12" id="KW-1133">Transmembrane helix</keyword>
<comment type="catalytic activity">
    <reaction evidence="11">
        <text>a 1,2-diacyl-sn-glycero-3-phosphoethanolamine(in) = a 1,2-diacyl-sn-glycero-3-phosphoethanolamine(out)</text>
        <dbReference type="Rhea" id="RHEA:38895"/>
        <dbReference type="ChEBI" id="CHEBI:64612"/>
    </reaction>
</comment>
<dbReference type="GO" id="GO:0061723">
    <property type="term" value="P:glycophagy"/>
    <property type="evidence" value="ECO:0007669"/>
    <property type="project" value="TreeGrafter"/>
</dbReference>
<evidence type="ECO:0000256" key="6">
    <source>
        <dbReference type="ARBA" id="ARBA00022824"/>
    </source>
</evidence>
<dbReference type="GO" id="GO:0061709">
    <property type="term" value="P:reticulophagy"/>
    <property type="evidence" value="ECO:0007669"/>
    <property type="project" value="TreeGrafter"/>
</dbReference>
<evidence type="ECO:0000256" key="10">
    <source>
        <dbReference type="ARBA" id="ARBA00024479"/>
    </source>
</evidence>
<dbReference type="WBParaSite" id="Hba_10498">
    <property type="protein sequence ID" value="Hba_10498"/>
    <property type="gene ID" value="Hba_10498"/>
</dbReference>
<evidence type="ECO:0000256" key="12">
    <source>
        <dbReference type="SAM" id="Phobius"/>
    </source>
</evidence>
<keyword evidence="5" id="KW-0813">Transport</keyword>
<name>A0A1I7WZ88_HETBA</name>
<keyword evidence="9 12" id="KW-0472">Membrane</keyword>
<dbReference type="GO" id="GO:0006869">
    <property type="term" value="P:lipid transport"/>
    <property type="evidence" value="ECO:0007669"/>
    <property type="project" value="UniProtKB-KW"/>
</dbReference>
<keyword evidence="7" id="KW-0072">Autophagy</keyword>
<dbReference type="GO" id="GO:0061908">
    <property type="term" value="C:phagophore"/>
    <property type="evidence" value="ECO:0007669"/>
    <property type="project" value="TreeGrafter"/>
</dbReference>
<evidence type="ECO:0000313" key="13">
    <source>
        <dbReference type="Proteomes" id="UP000095283"/>
    </source>
</evidence>
<dbReference type="PANTHER" id="PTHR13190:SF1">
    <property type="entry name" value="AUTOPHAGY-RELATED 2, ISOFORM A"/>
    <property type="match status" value="1"/>
</dbReference>
<comment type="similarity">
    <text evidence="3">Belongs to the ATG2 family.</text>
</comment>
<keyword evidence="13" id="KW-1185">Reference proteome</keyword>
<dbReference type="PANTHER" id="PTHR13190">
    <property type="entry name" value="AUTOPHAGY-RELATED 2, ISOFORM A"/>
    <property type="match status" value="1"/>
</dbReference>
<evidence type="ECO:0000256" key="11">
    <source>
        <dbReference type="ARBA" id="ARBA00024615"/>
    </source>
</evidence>
<sequence length="786" mass="90405">MKLSDFNLKDPVHSRLCRFIIHRYFGQFLERNLVLDQLSLSLISGSLNIHDVNINVHYVNELLTSLNVPLKLIDGFIGGIAIGLFTLIFFIFLVMIKFMDEQMKNCQQEGKSAETITSQPQGMGSITNLNKFLNIKGVTFYTDVFSQIDDQPLDPNNTSLVVTSMYIRREKQKQVKSPTHSSHDEQRNPELFMSTMSSASANFHSCYSNCGEQKFSKVNLKIEVEIFFKRLNVFITPTQIDIIKRLIIVYLFLGNWNQREDFHEFDSVNLEDNRYSRKFSEQLKEGYKSIKNETGKKESTHLKATFGIVLLYIPHHDLMSSENVQKLEHSNNIIDKLLAESESFFNLSTQFKPLSNTPLYTFRNQLDNLYNKDHLRFIGSSVVWNHQIDKNIDGEHMSAKLIVSNADCIEYLTNASNPVCNSSFVTFLHLKLMFFQLNTQACHIPLLDFSNFENIDQDPHLKLIFTTSSAERGKSKIHIYVGNCQSELDLSLIDRISDLVVPRPFFDNPSFGRGRLDSLTRVDNFQLSDELFNTVSTVEKKEPTLMVINCMDWNLNFRVPKADMRDPSEAKIPYQQRNIHAEYLALRLKSASVEIPIGDEYTSIELLCSEITGDFCGLSPEFECSDDDQRFLYGTQASIDDKVHLKFEYDLRNRSLKASGTRILAPGVDDMTRSISLSVMQSLPQREGPFSQTRLSFSQNHEEDNDVSHYYFIYLIQAGTREEMMTFGNTCLQQSASIIHIDIPILRFYIPNHSSLEVLYNRLVGLPLVYLKKRHILLSLKLCSED</sequence>
<proteinExistence type="inferred from homology"/>
<evidence type="ECO:0000256" key="3">
    <source>
        <dbReference type="ARBA" id="ARBA00009714"/>
    </source>
</evidence>
<keyword evidence="12" id="KW-0812">Transmembrane</keyword>
<evidence type="ECO:0000256" key="2">
    <source>
        <dbReference type="ARBA" id="ARBA00004623"/>
    </source>
</evidence>
<evidence type="ECO:0000256" key="4">
    <source>
        <dbReference type="ARBA" id="ARBA00018070"/>
    </source>
</evidence>
<comment type="catalytic activity">
    <reaction evidence="10">
        <text>a 1,2-diacyl-sn-glycero-3-phospho-L-serine(in) = a 1,2-diacyl-sn-glycero-3-phospho-L-serine(out)</text>
        <dbReference type="Rhea" id="RHEA:38663"/>
        <dbReference type="ChEBI" id="CHEBI:57262"/>
    </reaction>
</comment>
<comment type="subcellular location">
    <subcellularLocation>
        <location evidence="1">Endoplasmic reticulum membrane</location>
        <topology evidence="1">Peripheral membrane protein</topology>
    </subcellularLocation>
    <subcellularLocation>
        <location evidence="2">Preautophagosomal structure membrane</location>
        <topology evidence="2">Peripheral membrane protein</topology>
    </subcellularLocation>
</comment>
<feature type="transmembrane region" description="Helical" evidence="12">
    <location>
        <begin position="76"/>
        <end position="96"/>
    </location>
</feature>
<accession>A0A1I7WZ88</accession>
<dbReference type="GO" id="GO:0000422">
    <property type="term" value="P:autophagy of mitochondrion"/>
    <property type="evidence" value="ECO:0007669"/>
    <property type="project" value="TreeGrafter"/>
</dbReference>
<dbReference type="GO" id="GO:0043495">
    <property type="term" value="F:protein-membrane adaptor activity"/>
    <property type="evidence" value="ECO:0007669"/>
    <property type="project" value="TreeGrafter"/>
</dbReference>
<dbReference type="GO" id="GO:0000045">
    <property type="term" value="P:autophagosome assembly"/>
    <property type="evidence" value="ECO:0007669"/>
    <property type="project" value="TreeGrafter"/>
</dbReference>
<evidence type="ECO:0000256" key="7">
    <source>
        <dbReference type="ARBA" id="ARBA00023006"/>
    </source>
</evidence>
<dbReference type="InterPro" id="IPR026849">
    <property type="entry name" value="ATG2"/>
</dbReference>
<dbReference type="Proteomes" id="UP000095283">
    <property type="component" value="Unplaced"/>
</dbReference>
<dbReference type="GO" id="GO:0034727">
    <property type="term" value="P:piecemeal microautophagy of the nucleus"/>
    <property type="evidence" value="ECO:0007669"/>
    <property type="project" value="TreeGrafter"/>
</dbReference>